<dbReference type="Proteomes" id="UP001209755">
    <property type="component" value="Unassembled WGS sequence"/>
</dbReference>
<accession>A0ABT3HBX6</accession>
<keyword evidence="2" id="KW-1185">Reference proteome</keyword>
<reference evidence="2" key="1">
    <citation type="submission" date="2023-07" db="EMBL/GenBank/DDBJ databases">
        <title>Genome sequencing of Purple Non-Sulfur Bacteria from various extreme environments.</title>
        <authorList>
            <person name="Mayer M."/>
        </authorList>
    </citation>
    <scope>NUCLEOTIDE SEQUENCE [LARGE SCALE GENOMIC DNA]</scope>
    <source>
        <strain evidence="2">DSM 17935</strain>
    </source>
</reference>
<evidence type="ECO:0000313" key="1">
    <source>
        <dbReference type="EMBL" id="MCW2307902.1"/>
    </source>
</evidence>
<evidence type="ECO:0008006" key="3">
    <source>
        <dbReference type="Google" id="ProtNLM"/>
    </source>
</evidence>
<proteinExistence type="predicted"/>
<name>A0ABT3HBX6_9HYPH</name>
<sequence length="349" mass="40261">MRKRIFFNVGWMEKYQGLKNCDDELKGGGRYPEEFGEGGEVNNFGSARDKNVYGHVETSIPGRDRRINIEELLGAEKDSQKIDGVDVFWTATHPTERRRRVVGWYRNATVYRERQILKEVIQSKQHVLDGRDSFITVASAENAFVLPPALRTLRLGTRKGWMGHTPWWAPDRKKNLSNNVKIFLSKLDGLVEFWENTGLIPPVESPSPARDPVWRYITEQEILISPKHSELQKKFTNWTAEKGNLSIEEDVDFVDVRYIDKNKNLFLCEIKPCEIGQVRFAIRTAMGQLLDYCQREMAKVKRIKSATKPKLLIVLERKPNEEDEKLALSNGFGLAYPKQQGFKISFAKN</sequence>
<dbReference type="EMBL" id="JAOQNS010000005">
    <property type="protein sequence ID" value="MCW2307902.1"/>
    <property type="molecule type" value="Genomic_DNA"/>
</dbReference>
<evidence type="ECO:0000313" key="2">
    <source>
        <dbReference type="Proteomes" id="UP001209755"/>
    </source>
</evidence>
<protein>
    <recommendedName>
        <fullName evidence="3">DUF91 domain-containing protein</fullName>
    </recommendedName>
</protein>
<dbReference type="RefSeq" id="WP_264601529.1">
    <property type="nucleotide sequence ID" value="NZ_JAOQNS010000005.1"/>
</dbReference>
<comment type="caution">
    <text evidence="1">The sequence shown here is derived from an EMBL/GenBank/DDBJ whole genome shotgun (WGS) entry which is preliminary data.</text>
</comment>
<organism evidence="1 2">
    <name type="scientific">Rhodobium gokarnense</name>
    <dbReference type="NCBI Taxonomy" id="364296"/>
    <lineage>
        <taxon>Bacteria</taxon>
        <taxon>Pseudomonadati</taxon>
        <taxon>Pseudomonadota</taxon>
        <taxon>Alphaproteobacteria</taxon>
        <taxon>Hyphomicrobiales</taxon>
        <taxon>Rhodobiaceae</taxon>
        <taxon>Rhodobium</taxon>
    </lineage>
</organism>
<gene>
    <name evidence="1" type="ORF">M2319_002239</name>
</gene>